<protein>
    <submittedName>
        <fullName evidence="1">Uncharacterized protein</fullName>
    </submittedName>
</protein>
<gene>
    <name evidence="1" type="ORF">Tci_689243</name>
</gene>
<comment type="caution">
    <text evidence="1">The sequence shown here is derived from an EMBL/GenBank/DDBJ whole genome shotgun (WGS) entry which is preliminary data.</text>
</comment>
<dbReference type="GO" id="GO:0008270">
    <property type="term" value="F:zinc ion binding"/>
    <property type="evidence" value="ECO:0007669"/>
    <property type="project" value="InterPro"/>
</dbReference>
<dbReference type="GO" id="GO:0003676">
    <property type="term" value="F:nucleic acid binding"/>
    <property type="evidence" value="ECO:0007669"/>
    <property type="project" value="InterPro"/>
</dbReference>
<proteinExistence type="predicted"/>
<name>A0A699L506_TANCI</name>
<sequence>LPLKPNLSGIEDFMNEPIVSEPTVKKIKVETSKAKASADKPKVVRKNFGSPIIKDWISNSEDEDESKPKIEKKNLVLLKLNLLNLKRNTSSINGTVNTGHGVITPSTQATAVNSTTIENFSDVVICSFFASQPNSPQLDNEDLQQIHPNDLKEIDLRWQMVMLTMMARRFLKNTRRKFFMNGNETIGFEKSKVECYNIHQRGHFARECRVPRSQDTKHKESTRRTVPMEPLACSALVSCDGLGGYDWSDQVKDSPTNFTLMAYSFISSNSKVSTDSNCSSSYLENVKILKEQNEQLLKDLSISKINAITYKTGLEFVESRL</sequence>
<organism evidence="1">
    <name type="scientific">Tanacetum cinerariifolium</name>
    <name type="common">Dalmatian daisy</name>
    <name type="synonym">Chrysanthemum cinerariifolium</name>
    <dbReference type="NCBI Taxonomy" id="118510"/>
    <lineage>
        <taxon>Eukaryota</taxon>
        <taxon>Viridiplantae</taxon>
        <taxon>Streptophyta</taxon>
        <taxon>Embryophyta</taxon>
        <taxon>Tracheophyta</taxon>
        <taxon>Spermatophyta</taxon>
        <taxon>Magnoliopsida</taxon>
        <taxon>eudicotyledons</taxon>
        <taxon>Gunneridae</taxon>
        <taxon>Pentapetalae</taxon>
        <taxon>asterids</taxon>
        <taxon>campanulids</taxon>
        <taxon>Asterales</taxon>
        <taxon>Asteraceae</taxon>
        <taxon>Asteroideae</taxon>
        <taxon>Anthemideae</taxon>
        <taxon>Anthemidinae</taxon>
        <taxon>Tanacetum</taxon>
    </lineage>
</organism>
<evidence type="ECO:0000313" key="1">
    <source>
        <dbReference type="EMBL" id="GFB17272.1"/>
    </source>
</evidence>
<dbReference type="EMBL" id="BKCJ010567832">
    <property type="protein sequence ID" value="GFB17272.1"/>
    <property type="molecule type" value="Genomic_DNA"/>
</dbReference>
<dbReference type="InterPro" id="IPR036875">
    <property type="entry name" value="Znf_CCHC_sf"/>
</dbReference>
<accession>A0A699L506</accession>
<reference evidence="1" key="1">
    <citation type="journal article" date="2019" name="Sci. Rep.">
        <title>Draft genome of Tanacetum cinerariifolium, the natural source of mosquito coil.</title>
        <authorList>
            <person name="Yamashiro T."/>
            <person name="Shiraishi A."/>
            <person name="Satake H."/>
            <person name="Nakayama K."/>
        </authorList>
    </citation>
    <scope>NUCLEOTIDE SEQUENCE</scope>
</reference>
<feature type="non-terminal residue" evidence="1">
    <location>
        <position position="1"/>
    </location>
</feature>
<dbReference type="SUPFAM" id="SSF57756">
    <property type="entry name" value="Retrovirus zinc finger-like domains"/>
    <property type="match status" value="1"/>
</dbReference>
<dbReference type="AlphaFoldDB" id="A0A699L506"/>